<dbReference type="Proteomes" id="UP001396898">
    <property type="component" value="Unassembled WGS sequence"/>
</dbReference>
<sequence length="124" mass="14590">MAHQAHALPWNTLASHFKYKMSYHDHPQRKDIFRSEKGEASKEIEYFCRALAKRVQEFAETGRAKFRPQAELRARAEQWTKAGGRKVYPDELQRRYFDDHVLEHSDLPLGPGRVWAELQPITKV</sequence>
<dbReference type="EMBL" id="JAQQWI010000010">
    <property type="protein sequence ID" value="KAK8017902.1"/>
    <property type="molecule type" value="Genomic_DNA"/>
</dbReference>
<proteinExistence type="predicted"/>
<evidence type="ECO:0000313" key="1">
    <source>
        <dbReference type="EMBL" id="KAK8017902.1"/>
    </source>
</evidence>
<organism evidence="1 2">
    <name type="scientific">Apiospora marii</name>
    <dbReference type="NCBI Taxonomy" id="335849"/>
    <lineage>
        <taxon>Eukaryota</taxon>
        <taxon>Fungi</taxon>
        <taxon>Dikarya</taxon>
        <taxon>Ascomycota</taxon>
        <taxon>Pezizomycotina</taxon>
        <taxon>Sordariomycetes</taxon>
        <taxon>Xylariomycetidae</taxon>
        <taxon>Amphisphaeriales</taxon>
        <taxon>Apiosporaceae</taxon>
        <taxon>Apiospora</taxon>
    </lineage>
</organism>
<evidence type="ECO:0000313" key="2">
    <source>
        <dbReference type="Proteomes" id="UP001396898"/>
    </source>
</evidence>
<protein>
    <submittedName>
        <fullName evidence="1">Uncharacterized protein</fullName>
    </submittedName>
</protein>
<reference evidence="1 2" key="1">
    <citation type="submission" date="2023-01" db="EMBL/GenBank/DDBJ databases">
        <title>Analysis of 21 Apiospora genomes using comparative genomics revels a genus with tremendous synthesis potential of carbohydrate active enzymes and secondary metabolites.</title>
        <authorList>
            <person name="Sorensen T."/>
        </authorList>
    </citation>
    <scope>NUCLEOTIDE SEQUENCE [LARGE SCALE GENOMIC DNA]</scope>
    <source>
        <strain evidence="1 2">CBS 20057</strain>
    </source>
</reference>
<keyword evidence="2" id="KW-1185">Reference proteome</keyword>
<comment type="caution">
    <text evidence="1">The sequence shown here is derived from an EMBL/GenBank/DDBJ whole genome shotgun (WGS) entry which is preliminary data.</text>
</comment>
<gene>
    <name evidence="1" type="ORF">PG991_007092</name>
</gene>
<accession>A0ABR1RSU8</accession>
<name>A0ABR1RSU8_9PEZI</name>